<comment type="caution">
    <text evidence="2">The sequence shown here is derived from an EMBL/GenBank/DDBJ whole genome shotgun (WGS) entry which is preliminary data.</text>
</comment>
<dbReference type="PROSITE" id="PS51704">
    <property type="entry name" value="GP_PDE"/>
    <property type="match status" value="1"/>
</dbReference>
<dbReference type="InterPro" id="IPR030395">
    <property type="entry name" value="GP_PDE_dom"/>
</dbReference>
<gene>
    <name evidence="2" type="ORF">ACFO3O_20955</name>
</gene>
<organism evidence="2 3">
    <name type="scientific">Dokdonia ponticola</name>
    <dbReference type="NCBI Taxonomy" id="2041041"/>
    <lineage>
        <taxon>Bacteria</taxon>
        <taxon>Pseudomonadati</taxon>
        <taxon>Bacteroidota</taxon>
        <taxon>Flavobacteriia</taxon>
        <taxon>Flavobacteriales</taxon>
        <taxon>Flavobacteriaceae</taxon>
        <taxon>Dokdonia</taxon>
    </lineage>
</organism>
<dbReference type="PANTHER" id="PTHR46211">
    <property type="entry name" value="GLYCEROPHOSPHORYL DIESTER PHOSPHODIESTERASE"/>
    <property type="match status" value="1"/>
</dbReference>
<sequence>MKKTFKWLTSTPIAHRGLHDDTHIIPENSLSAFAKAIKEAYPIELDVQIIKDGTVIVFHDTDLKRACDHPKKTKSLQKEELSACALFKTTQTIPTLQEVLDLVKGQVPLLIEFKTNSLSKQLERNTLALLKNYQGAIALQSFNSATVKWLQKQNHPYPVGQLAEPSLAVKPLNYIFDYFQLNTYMHPDFIAYDIDDLPNKRVSYFKEKGIPVLLWTVKNQIQMNTYATIADNVIFEGFIPQL</sequence>
<dbReference type="Gene3D" id="3.20.20.190">
    <property type="entry name" value="Phosphatidylinositol (PI) phosphodiesterase"/>
    <property type="match status" value="1"/>
</dbReference>
<dbReference type="SUPFAM" id="SSF51695">
    <property type="entry name" value="PLC-like phosphodiesterases"/>
    <property type="match status" value="1"/>
</dbReference>
<dbReference type="PANTHER" id="PTHR46211:SF1">
    <property type="entry name" value="GLYCEROPHOSPHODIESTER PHOSPHODIESTERASE, CYTOPLASMIC"/>
    <property type="match status" value="1"/>
</dbReference>
<reference evidence="3" key="1">
    <citation type="journal article" date="2019" name="Int. J. Syst. Evol. Microbiol.">
        <title>The Global Catalogue of Microorganisms (GCM) 10K type strain sequencing project: providing services to taxonomists for standard genome sequencing and annotation.</title>
        <authorList>
            <consortium name="The Broad Institute Genomics Platform"/>
            <consortium name="The Broad Institute Genome Sequencing Center for Infectious Disease"/>
            <person name="Wu L."/>
            <person name="Ma J."/>
        </authorList>
    </citation>
    <scope>NUCLEOTIDE SEQUENCE [LARGE SCALE GENOMIC DNA]</scope>
    <source>
        <strain evidence="3">YJ-61-S</strain>
    </source>
</reference>
<proteinExistence type="predicted"/>
<evidence type="ECO:0000259" key="1">
    <source>
        <dbReference type="PROSITE" id="PS51704"/>
    </source>
</evidence>
<protein>
    <submittedName>
        <fullName evidence="2">Glycerophosphodiester phosphodiesterase family protein</fullName>
    </submittedName>
</protein>
<dbReference type="RefSeq" id="WP_379982538.1">
    <property type="nucleotide sequence ID" value="NZ_JBHSFV010000019.1"/>
</dbReference>
<evidence type="ECO:0000313" key="3">
    <source>
        <dbReference type="Proteomes" id="UP001596043"/>
    </source>
</evidence>
<name>A0ABV9I247_9FLAO</name>
<dbReference type="Proteomes" id="UP001596043">
    <property type="component" value="Unassembled WGS sequence"/>
</dbReference>
<dbReference type="Pfam" id="PF03009">
    <property type="entry name" value="GDPD"/>
    <property type="match status" value="1"/>
</dbReference>
<dbReference type="EMBL" id="JBHSFV010000019">
    <property type="protein sequence ID" value="MFC4636389.1"/>
    <property type="molecule type" value="Genomic_DNA"/>
</dbReference>
<feature type="domain" description="GP-PDE" evidence="1">
    <location>
        <begin position="10"/>
        <end position="242"/>
    </location>
</feature>
<dbReference type="InterPro" id="IPR017946">
    <property type="entry name" value="PLC-like_Pdiesterase_TIM-brl"/>
</dbReference>
<evidence type="ECO:0000313" key="2">
    <source>
        <dbReference type="EMBL" id="MFC4636389.1"/>
    </source>
</evidence>
<keyword evidence="3" id="KW-1185">Reference proteome</keyword>
<accession>A0ABV9I247</accession>